<protein>
    <recommendedName>
        <fullName evidence="4">NADPH--hemoprotein reductase</fullName>
        <ecNumber evidence="4">1.6.2.4</ecNumber>
    </recommendedName>
</protein>
<evidence type="ECO:0000313" key="8">
    <source>
        <dbReference type="EMBL" id="OFC70763.1"/>
    </source>
</evidence>
<keyword evidence="1" id="KW-0285">Flavoprotein</keyword>
<dbReference type="Pfam" id="PF00258">
    <property type="entry name" value="Flavodoxin_1"/>
    <property type="match status" value="1"/>
</dbReference>
<dbReference type="GO" id="GO:0050660">
    <property type="term" value="F:flavin adenine dinucleotide binding"/>
    <property type="evidence" value="ECO:0007669"/>
    <property type="project" value="TreeGrafter"/>
</dbReference>
<dbReference type="AlphaFoldDB" id="A0A1E7ZB65"/>
<keyword evidence="2" id="KW-0288">FMN</keyword>
<dbReference type="SUPFAM" id="SSF52218">
    <property type="entry name" value="Flavoproteins"/>
    <property type="match status" value="1"/>
</dbReference>
<dbReference type="GO" id="GO:0003958">
    <property type="term" value="F:NADPH-hemoprotein reductase activity"/>
    <property type="evidence" value="ECO:0007669"/>
    <property type="project" value="UniProtKB-EC"/>
</dbReference>
<evidence type="ECO:0000259" key="7">
    <source>
        <dbReference type="PROSITE" id="PS51384"/>
    </source>
</evidence>
<dbReference type="InterPro" id="IPR001433">
    <property type="entry name" value="OxRdtase_FAD/NAD-bd"/>
</dbReference>
<dbReference type="EMBL" id="MDHN01000024">
    <property type="protein sequence ID" value="OFC70763.1"/>
    <property type="molecule type" value="Genomic_DNA"/>
</dbReference>
<dbReference type="Pfam" id="PF00175">
    <property type="entry name" value="NAD_binding_1"/>
    <property type="match status" value="1"/>
</dbReference>
<evidence type="ECO:0000313" key="9">
    <source>
        <dbReference type="Proteomes" id="UP000175691"/>
    </source>
</evidence>
<dbReference type="InterPro" id="IPR017938">
    <property type="entry name" value="Riboflavin_synthase-like_b-brl"/>
</dbReference>
<keyword evidence="9" id="KW-1185">Reference proteome</keyword>
<dbReference type="PANTHER" id="PTHR19384:SF17">
    <property type="entry name" value="NADPH--CYTOCHROME P450 REDUCTASE"/>
    <property type="match status" value="1"/>
</dbReference>
<dbReference type="Gene3D" id="2.40.30.10">
    <property type="entry name" value="Translation factors"/>
    <property type="match status" value="1"/>
</dbReference>
<dbReference type="PRINTS" id="PR00371">
    <property type="entry name" value="FPNCR"/>
</dbReference>
<keyword evidence="5" id="KW-0472">Membrane</keyword>
<dbReference type="RefSeq" id="WP_070125467.1">
    <property type="nucleotide sequence ID" value="NZ_MDHN01000024.1"/>
</dbReference>
<dbReference type="InterPro" id="IPR029039">
    <property type="entry name" value="Flavoprotein-like_sf"/>
</dbReference>
<dbReference type="PROSITE" id="PS50902">
    <property type="entry name" value="FLAVODOXIN_LIKE"/>
    <property type="match status" value="1"/>
</dbReference>
<evidence type="ECO:0000256" key="4">
    <source>
        <dbReference type="ARBA" id="ARBA00023797"/>
    </source>
</evidence>
<dbReference type="GO" id="GO:0005829">
    <property type="term" value="C:cytosol"/>
    <property type="evidence" value="ECO:0007669"/>
    <property type="project" value="TreeGrafter"/>
</dbReference>
<dbReference type="STRING" id="1656094.BFC18_11535"/>
<dbReference type="InterPro" id="IPR039261">
    <property type="entry name" value="FNR_nucleotide-bd"/>
</dbReference>
<comment type="caution">
    <text evidence="8">The sequence shown here is derived from an EMBL/GenBank/DDBJ whole genome shotgun (WGS) entry which is preliminary data.</text>
</comment>
<dbReference type="Gene3D" id="3.40.50.360">
    <property type="match status" value="1"/>
</dbReference>
<accession>A0A1E7ZB65</accession>
<dbReference type="PROSITE" id="PS51384">
    <property type="entry name" value="FAD_FR"/>
    <property type="match status" value="1"/>
</dbReference>
<dbReference type="PANTHER" id="PTHR19384">
    <property type="entry name" value="NITRIC OXIDE SYNTHASE-RELATED"/>
    <property type="match status" value="1"/>
</dbReference>
<feature type="domain" description="Flavodoxin-like" evidence="6">
    <location>
        <begin position="42"/>
        <end position="191"/>
    </location>
</feature>
<reference evidence="8 9" key="1">
    <citation type="submission" date="2016-08" db="EMBL/GenBank/DDBJ databases">
        <authorList>
            <person name="Seilhamer J.J."/>
        </authorList>
    </citation>
    <scope>NUCLEOTIDE SEQUENCE [LARGE SCALE GENOMIC DNA]</scope>
    <source>
        <strain evidence="8 9">KCTC 42603</strain>
    </source>
</reference>
<dbReference type="SUPFAM" id="SSF63380">
    <property type="entry name" value="Riboflavin synthase domain-like"/>
    <property type="match status" value="1"/>
</dbReference>
<evidence type="ECO:0000259" key="6">
    <source>
        <dbReference type="PROSITE" id="PS50902"/>
    </source>
</evidence>
<dbReference type="GO" id="GO:0010181">
    <property type="term" value="F:FMN binding"/>
    <property type="evidence" value="ECO:0007669"/>
    <property type="project" value="InterPro"/>
</dbReference>
<dbReference type="InterPro" id="IPR008254">
    <property type="entry name" value="Flavodoxin/NO_synth"/>
</dbReference>
<dbReference type="SUPFAM" id="SSF52343">
    <property type="entry name" value="Ferredoxin reductase-like, C-terminal NADP-linked domain"/>
    <property type="match status" value="1"/>
</dbReference>
<keyword evidence="3" id="KW-0249">Electron transport</keyword>
<feature type="domain" description="FAD-binding FR-type" evidence="7">
    <location>
        <begin position="178"/>
        <end position="293"/>
    </location>
</feature>
<organism evidence="8 9">
    <name type="scientific">Alteromonas confluentis</name>
    <dbReference type="NCBI Taxonomy" id="1656094"/>
    <lineage>
        <taxon>Bacteria</taxon>
        <taxon>Pseudomonadati</taxon>
        <taxon>Pseudomonadota</taxon>
        <taxon>Gammaproteobacteria</taxon>
        <taxon>Alteromonadales</taxon>
        <taxon>Alteromonadaceae</taxon>
        <taxon>Alteromonas/Salinimonas group</taxon>
        <taxon>Alteromonas</taxon>
    </lineage>
</organism>
<keyword evidence="5" id="KW-0812">Transmembrane</keyword>
<dbReference type="InterPro" id="IPR017927">
    <property type="entry name" value="FAD-bd_FR_type"/>
</dbReference>
<dbReference type="EC" id="1.6.2.4" evidence="4"/>
<keyword evidence="3" id="KW-0813">Transport</keyword>
<proteinExistence type="predicted"/>
<dbReference type="Gene3D" id="3.40.50.80">
    <property type="entry name" value="Nucleotide-binding domain of ferredoxin-NADP reductase (FNR) module"/>
    <property type="match status" value="1"/>
</dbReference>
<evidence type="ECO:0000256" key="5">
    <source>
        <dbReference type="SAM" id="Phobius"/>
    </source>
</evidence>
<dbReference type="PRINTS" id="PR00369">
    <property type="entry name" value="FLAVODOXIN"/>
</dbReference>
<evidence type="ECO:0000256" key="3">
    <source>
        <dbReference type="ARBA" id="ARBA00022982"/>
    </source>
</evidence>
<gene>
    <name evidence="8" type="ORF">BFC18_11535</name>
</gene>
<feature type="transmembrane region" description="Helical" evidence="5">
    <location>
        <begin position="7"/>
        <end position="26"/>
    </location>
</feature>
<dbReference type="InterPro" id="IPR001709">
    <property type="entry name" value="Flavoprot_Pyr_Nucl_cyt_Rdtase"/>
</dbReference>
<evidence type="ECO:0000256" key="2">
    <source>
        <dbReference type="ARBA" id="ARBA00022643"/>
    </source>
</evidence>
<evidence type="ECO:0000256" key="1">
    <source>
        <dbReference type="ARBA" id="ARBA00022630"/>
    </source>
</evidence>
<sequence length="432" mass="47863">MTESQRLILALVLVALYLVWVGYLFWRHKGRYLFTHISDSELLVAYASQTGTAQGVAEELANDYHTQARPLSAITIEKLAEYQRAIFVVSTYGHGEPPDNGRSFLRRLNQANASSTDLSHLNFNVIALGDSKYPHFCAFGEQIEKGLKALGAVASTALEKRDRSDSALTQDTSVQAESEFEQFTLVNRRQLNNDSTRPLFEIDLRPASDAFSWHPGDILDILPGINSGVQEQAAARSYTIASLPEEGIIKLIIRLVIKPDGELGKASGWVSRQLDIGCPVRGKLHRNPSCYLTEDAKPILLIGAGSGLAGIRSQWLHATKQASRRLYVIYGEREPDNDDVLPKVIEPSIQHAPTTAVNRVFSRCQEHPSYVQQSLSLQMANLQDVVDNGGQIYVCGSYAGMGEGIHHTLSTMLGEDTVTQLIDARRYHRDVY</sequence>
<dbReference type="InterPro" id="IPR001094">
    <property type="entry name" value="Flavdoxin-like"/>
</dbReference>
<name>A0A1E7ZB65_9ALTE</name>
<keyword evidence="5" id="KW-1133">Transmembrane helix</keyword>
<dbReference type="Proteomes" id="UP000175691">
    <property type="component" value="Unassembled WGS sequence"/>
</dbReference>
<dbReference type="OrthoDB" id="9816402at2"/>